<dbReference type="PANTHER" id="PTHR44051:SF8">
    <property type="entry name" value="GLUTATHIONE S-TRANSFERASE GSTA"/>
    <property type="match status" value="1"/>
</dbReference>
<dbReference type="KEGG" id="amaq:GO499_11930"/>
<evidence type="ECO:0000313" key="2">
    <source>
        <dbReference type="EMBL" id="QHQ35830.1"/>
    </source>
</evidence>
<organism evidence="2 3">
    <name type="scientific">Algicella marina</name>
    <dbReference type="NCBI Taxonomy" id="2683284"/>
    <lineage>
        <taxon>Bacteria</taxon>
        <taxon>Pseudomonadati</taxon>
        <taxon>Pseudomonadota</taxon>
        <taxon>Alphaproteobacteria</taxon>
        <taxon>Rhodobacterales</taxon>
        <taxon>Paracoccaceae</taxon>
        <taxon>Algicella</taxon>
    </lineage>
</organism>
<dbReference type="PROSITE" id="PS50404">
    <property type="entry name" value="GST_NTER"/>
    <property type="match status" value="1"/>
</dbReference>
<evidence type="ECO:0000259" key="1">
    <source>
        <dbReference type="PROSITE" id="PS50404"/>
    </source>
</evidence>
<name>A0A6P1T205_9RHOB</name>
<dbReference type="SUPFAM" id="SSF52833">
    <property type="entry name" value="Thioredoxin-like"/>
    <property type="match status" value="1"/>
</dbReference>
<keyword evidence="3" id="KW-1185">Reference proteome</keyword>
<feature type="domain" description="GST N-terminal" evidence="1">
    <location>
        <begin position="23"/>
        <end position="87"/>
    </location>
</feature>
<reference evidence="2 3" key="1">
    <citation type="submission" date="2019-12" db="EMBL/GenBank/DDBJ databases">
        <title>Complete genome sequence of Algicella marina strain 9Alg 56(T) isolated from the red alga Tichocarpus crinitus.</title>
        <authorList>
            <person name="Kim S.-G."/>
            <person name="Nedashkovskaya O.I."/>
        </authorList>
    </citation>
    <scope>NUCLEOTIDE SEQUENCE [LARGE SCALE GENOMIC DNA]</scope>
    <source>
        <strain evidence="2 3">9Alg 56</strain>
    </source>
</reference>
<keyword evidence="2" id="KW-0808">Transferase</keyword>
<evidence type="ECO:0000313" key="3">
    <source>
        <dbReference type="Proteomes" id="UP000464495"/>
    </source>
</evidence>
<dbReference type="SFLD" id="SFLDG00358">
    <property type="entry name" value="Main_(cytGST)"/>
    <property type="match status" value="1"/>
</dbReference>
<gene>
    <name evidence="2" type="ORF">GO499_11930</name>
</gene>
<proteinExistence type="predicted"/>
<dbReference type="RefSeq" id="WP_161862388.1">
    <property type="nucleotide sequence ID" value="NZ_CP046620.1"/>
</dbReference>
<dbReference type="SUPFAM" id="SSF47616">
    <property type="entry name" value="GST C-terminal domain-like"/>
    <property type="match status" value="1"/>
</dbReference>
<dbReference type="Proteomes" id="UP000464495">
    <property type="component" value="Chromosome"/>
</dbReference>
<dbReference type="PANTHER" id="PTHR44051">
    <property type="entry name" value="GLUTATHIONE S-TRANSFERASE-RELATED"/>
    <property type="match status" value="1"/>
</dbReference>
<dbReference type="AlphaFoldDB" id="A0A6P1T205"/>
<dbReference type="CDD" id="cd03207">
    <property type="entry name" value="GST_C_8"/>
    <property type="match status" value="1"/>
</dbReference>
<accession>A0A6P1T205</accession>
<dbReference type="InterPro" id="IPR004045">
    <property type="entry name" value="Glutathione_S-Trfase_N"/>
</dbReference>
<dbReference type="CDD" id="cd03046">
    <property type="entry name" value="GST_N_GTT1_like"/>
    <property type="match status" value="1"/>
</dbReference>
<dbReference type="Gene3D" id="1.20.1050.10">
    <property type="match status" value="1"/>
</dbReference>
<dbReference type="GO" id="GO:0016740">
    <property type="term" value="F:transferase activity"/>
    <property type="evidence" value="ECO:0007669"/>
    <property type="project" value="UniProtKB-KW"/>
</dbReference>
<dbReference type="Gene3D" id="3.40.30.10">
    <property type="entry name" value="Glutaredoxin"/>
    <property type="match status" value="1"/>
</dbReference>
<sequence>MTITVATFAWVPEVARGYVKDLRVRWALAEAGLDFELQLLGEGEPDGDAYRGWQPFGQVPAYRDDEVQLFESGAILLRIARQADALAPRDAQEAADIEAWMFAALNSVEPKIDALVHPGIFHAGEDWVAGSRPSAERLVDLRLKSLGRWLKGRDWLLTRFTVADICMATVLRSLEGEPVIGRHPVVAAYLERCLARDGFRTALAGQLETFGADAA</sequence>
<dbReference type="InterPro" id="IPR040079">
    <property type="entry name" value="Glutathione_S-Trfase"/>
</dbReference>
<dbReference type="SFLD" id="SFLDS00019">
    <property type="entry name" value="Glutathione_Transferase_(cytos"/>
    <property type="match status" value="1"/>
</dbReference>
<dbReference type="Pfam" id="PF02798">
    <property type="entry name" value="GST_N"/>
    <property type="match status" value="1"/>
</dbReference>
<dbReference type="InterPro" id="IPR036282">
    <property type="entry name" value="Glutathione-S-Trfase_C_sf"/>
</dbReference>
<dbReference type="EMBL" id="CP046620">
    <property type="protein sequence ID" value="QHQ35830.1"/>
    <property type="molecule type" value="Genomic_DNA"/>
</dbReference>
<protein>
    <submittedName>
        <fullName evidence="2">Glutathione S-transferase family protein</fullName>
    </submittedName>
</protein>
<dbReference type="InterPro" id="IPR036249">
    <property type="entry name" value="Thioredoxin-like_sf"/>
</dbReference>